<name>A0A922AB31_CARIL</name>
<evidence type="ECO:0000313" key="2">
    <source>
        <dbReference type="Proteomes" id="UP000811246"/>
    </source>
</evidence>
<gene>
    <name evidence="1" type="ORF">I3842_15G100500</name>
</gene>
<organism evidence="1 2">
    <name type="scientific">Carya illinoinensis</name>
    <name type="common">Pecan</name>
    <dbReference type="NCBI Taxonomy" id="32201"/>
    <lineage>
        <taxon>Eukaryota</taxon>
        <taxon>Viridiplantae</taxon>
        <taxon>Streptophyta</taxon>
        <taxon>Embryophyta</taxon>
        <taxon>Tracheophyta</taxon>
        <taxon>Spermatophyta</taxon>
        <taxon>Magnoliopsida</taxon>
        <taxon>eudicotyledons</taxon>
        <taxon>Gunneridae</taxon>
        <taxon>Pentapetalae</taxon>
        <taxon>rosids</taxon>
        <taxon>fabids</taxon>
        <taxon>Fagales</taxon>
        <taxon>Juglandaceae</taxon>
        <taxon>Carya</taxon>
    </lineage>
</organism>
<comment type="caution">
    <text evidence="1">The sequence shown here is derived from an EMBL/GenBank/DDBJ whole genome shotgun (WGS) entry which is preliminary data.</text>
</comment>
<accession>A0A922AB31</accession>
<reference evidence="1" key="1">
    <citation type="submission" date="2021-01" db="EMBL/GenBank/DDBJ databases">
        <authorList>
            <person name="Lovell J.T."/>
            <person name="Bentley N."/>
            <person name="Bhattarai G."/>
            <person name="Jenkins J.W."/>
            <person name="Sreedasyam A."/>
            <person name="Alarcon Y."/>
            <person name="Bock C."/>
            <person name="Boston L."/>
            <person name="Carlson J."/>
            <person name="Cervantes K."/>
            <person name="Clermont K."/>
            <person name="Krom N."/>
            <person name="Kubenka K."/>
            <person name="Mamidi S."/>
            <person name="Mattison C."/>
            <person name="Monteros M."/>
            <person name="Pisani C."/>
            <person name="Plott C."/>
            <person name="Rajasekar S."/>
            <person name="Rhein H.S."/>
            <person name="Rohla C."/>
            <person name="Song M."/>
            <person name="Hilaire R.S."/>
            <person name="Shu S."/>
            <person name="Wells L."/>
            <person name="Wang X."/>
            <person name="Webber J."/>
            <person name="Heerema R.J."/>
            <person name="Klein P."/>
            <person name="Conner P."/>
            <person name="Grauke L."/>
            <person name="Grimwood J."/>
            <person name="Schmutz J."/>
            <person name="Randall J.J."/>
        </authorList>
    </citation>
    <scope>NUCLEOTIDE SEQUENCE</scope>
    <source>
        <tissue evidence="1">Leaf</tissue>
    </source>
</reference>
<sequence>MPTGLGYNWITLLFWLRLGNRPIFYCSVYFQFLVN</sequence>
<proteinExistence type="predicted"/>
<dbReference type="EMBL" id="CM031839">
    <property type="protein sequence ID" value="KAG6675426.1"/>
    <property type="molecule type" value="Genomic_DNA"/>
</dbReference>
<evidence type="ECO:0000313" key="1">
    <source>
        <dbReference type="EMBL" id="KAG6675426.1"/>
    </source>
</evidence>
<dbReference type="AlphaFoldDB" id="A0A922AB31"/>
<protein>
    <submittedName>
        <fullName evidence="1">Uncharacterized protein</fullName>
    </submittedName>
</protein>
<dbReference type="Proteomes" id="UP000811246">
    <property type="component" value="Chromosome 15"/>
</dbReference>